<proteinExistence type="predicted"/>
<keyword evidence="1" id="KW-0547">Nucleotide-binding</keyword>
<dbReference type="RefSeq" id="WP_160728963.1">
    <property type="nucleotide sequence ID" value="NZ_WTYC01000012.1"/>
</dbReference>
<keyword evidence="1" id="KW-0067">ATP-binding</keyword>
<dbReference type="InterPro" id="IPR036890">
    <property type="entry name" value="HATPase_C_sf"/>
</dbReference>
<evidence type="ECO:0000313" key="1">
    <source>
        <dbReference type="EMBL" id="MXO49437.1"/>
    </source>
</evidence>
<dbReference type="OrthoDB" id="9813438at2"/>
<dbReference type="AlphaFoldDB" id="A0A844XW64"/>
<sequence>MQLEYDLAGPGATDLFESLRAFGYDLPTAIADVLDNSLTAGAKNIWIDLTWAGRNSRVTIRDDGRGMSETKLVEAMRPGSTSPVEDRDPNDLGRFGLGMKTASISQCRCLTVMTREVDSALAVRRWDLDYLSQVRSGEWRLLKGRSLLKPEDQKLLDRENSGTVLFWDRLDTLVGDVDEDNDVVQRHFRERAEAVRDHLAMVFHRYLRGRHSVKIHLNGRPVEPWDPFLEDSGLSEALPSETLGVGSERFEVKGFILPHHSRISAEAHASAAGYNGWNAHQGFYIYRNRRLLVAGDWLGLGMQKEEHFKLARIRIDLPNSTDLSWQIDVKKSQAHPPAALRKDLRRIARAARSRASSIYRHRGKLIQRTLGDGGAFLWKHLTKHGKTFYKINRDHPLVATVLAEAEDKKPIRALMSLIEQTVPAPLIVVNNAEAPDSLAQPFEGASAELRSAMEAVFAALVSSGRSPLEAGEELIRMEPFDAYPEIVAAFVEQSMEMRRSNAGRAAE</sequence>
<dbReference type="SUPFAM" id="SSF55874">
    <property type="entry name" value="ATPase domain of HSP90 chaperone/DNA topoisomerase II/histidine kinase"/>
    <property type="match status" value="1"/>
</dbReference>
<dbReference type="EMBL" id="WTYC01000012">
    <property type="protein sequence ID" value="MXO49437.1"/>
    <property type="molecule type" value="Genomic_DNA"/>
</dbReference>
<dbReference type="Proteomes" id="UP000448199">
    <property type="component" value="Unassembled WGS sequence"/>
</dbReference>
<organism evidence="1 2">
    <name type="scientific">Qipengyuania vulgaris</name>
    <dbReference type="NCBI Taxonomy" id="291985"/>
    <lineage>
        <taxon>Bacteria</taxon>
        <taxon>Pseudomonadati</taxon>
        <taxon>Pseudomonadota</taxon>
        <taxon>Alphaproteobacteria</taxon>
        <taxon>Sphingomonadales</taxon>
        <taxon>Erythrobacteraceae</taxon>
        <taxon>Qipengyuania</taxon>
    </lineage>
</organism>
<dbReference type="Gene3D" id="3.30.565.10">
    <property type="entry name" value="Histidine kinase-like ATPase, C-terminal domain"/>
    <property type="match status" value="1"/>
</dbReference>
<accession>A0A844XW64</accession>
<comment type="caution">
    <text evidence="1">The sequence shown here is derived from an EMBL/GenBank/DDBJ whole genome shotgun (WGS) entry which is preliminary data.</text>
</comment>
<keyword evidence="2" id="KW-1185">Reference proteome</keyword>
<protein>
    <submittedName>
        <fullName evidence="1">ATP-binding protein</fullName>
    </submittedName>
</protein>
<reference evidence="1 2" key="1">
    <citation type="submission" date="2019-12" db="EMBL/GenBank/DDBJ databases">
        <title>Genomic-based taxomic classification of the family Erythrobacteraceae.</title>
        <authorList>
            <person name="Xu L."/>
        </authorList>
    </citation>
    <scope>NUCLEOTIDE SEQUENCE [LARGE SCALE GENOMIC DNA]</scope>
    <source>
        <strain evidence="1 2">DSM 17792</strain>
    </source>
</reference>
<gene>
    <name evidence="1" type="ORF">GRI69_14370</name>
</gene>
<evidence type="ECO:0000313" key="2">
    <source>
        <dbReference type="Proteomes" id="UP000448199"/>
    </source>
</evidence>
<dbReference type="Pfam" id="PF13589">
    <property type="entry name" value="HATPase_c_3"/>
    <property type="match status" value="1"/>
</dbReference>
<dbReference type="GO" id="GO:0005524">
    <property type="term" value="F:ATP binding"/>
    <property type="evidence" value="ECO:0007669"/>
    <property type="project" value="UniProtKB-KW"/>
</dbReference>
<name>A0A844XW64_9SPHN</name>